<sequence>MHERRGVMAIYHFSGQIISRSNKQGRERSAVACAAYRSGEKLHDERSQSDKFYRRKVQPVTMILVPNNAPEWANNREKLWNEVEKKEKQYNSQLAREFNVALPKELGYEEQEKLTYDFCKKNFSDNGMVADIAIHRDNKENPHFHVMLTIRPFTENGEWGAKCRKEIVIDEKTGRKKSMRINTVDWNDRNKLKEWRKSWEDFSNRALKDKGISISCKSNKELGNDLEPTIHEGYAARNIVKRGNVSERVNCNKDVKEYNQTVIELKKYKREKERRLNNRKFYSCLTKDETKKLSAIAKYLKIYVNIDSIEKRKEQLKNWNKSLKFKDDTLDKIKDLSRIEKEETVLTTAENILENRADKFINKYYKKLDIDSLNKYEKIHLVDTTLKENKVLDENEIEQIKKYVENDILENSLKDILNNRIRFSISIKSNIDHLEDLFNGVEDKYNISLKDIESVKNAPASAINTLKKITVARKNLKEALEIMNKAYDNKLEEMYPSWNGRSNLTIEEKELFIMSEEYYGKTLRPDDFKNPPRKYELEQQKEILNLLQSDKNMLKQKYSDFKLNSKSFVYMFYAECASHSSEFDMENKKIIDNYFNKENYFKSYEKYFSNEFNRFNKSIDGYRENTNKFEHGNLLLDSLRGLIREIAARNKNDLQRDEELRKKKRKRKRNIGL</sequence>
<comment type="similarity">
    <text evidence="1">Belongs to the MobA/MobL family.</text>
</comment>
<dbReference type="InterPro" id="IPR005053">
    <property type="entry name" value="MobA_MobL"/>
</dbReference>
<dbReference type="EMBL" id="RFAQ01000030">
    <property type="protein sequence ID" value="RMD00263.1"/>
    <property type="molecule type" value="Genomic_DNA"/>
</dbReference>
<feature type="domain" description="Nicking enzyme C-terminal middle helical" evidence="5">
    <location>
        <begin position="288"/>
        <end position="391"/>
    </location>
</feature>
<gene>
    <name evidence="6" type="ORF">D9O40_10555</name>
</gene>
<evidence type="ECO:0000259" key="5">
    <source>
        <dbReference type="Pfam" id="PF18208"/>
    </source>
</evidence>
<comment type="caution">
    <text evidence="6">The sequence shown here is derived from an EMBL/GenBank/DDBJ whole genome shotgun (WGS) entry which is preliminary data.</text>
</comment>
<dbReference type="Gene3D" id="3.30.930.30">
    <property type="match status" value="1"/>
</dbReference>
<evidence type="ECO:0000313" key="6">
    <source>
        <dbReference type="EMBL" id="RMD00263.1"/>
    </source>
</evidence>
<organism evidence="6 7">
    <name type="scientific">Clostridium autoethanogenum</name>
    <dbReference type="NCBI Taxonomy" id="84023"/>
    <lineage>
        <taxon>Bacteria</taxon>
        <taxon>Bacillati</taxon>
        <taxon>Bacillota</taxon>
        <taxon>Clostridia</taxon>
        <taxon>Eubacteriales</taxon>
        <taxon>Clostridiaceae</taxon>
        <taxon>Clostridium</taxon>
    </lineage>
</organism>
<dbReference type="InterPro" id="IPR040834">
    <property type="entry name" value="NES_C_h"/>
</dbReference>
<evidence type="ECO:0008006" key="8">
    <source>
        <dbReference type="Google" id="ProtNLM"/>
    </source>
</evidence>
<evidence type="ECO:0000256" key="3">
    <source>
        <dbReference type="SAM" id="Coils"/>
    </source>
</evidence>
<proteinExistence type="inferred from homology"/>
<name>A0A3M0SP56_9CLOT</name>
<feature type="coiled-coil region" evidence="3">
    <location>
        <begin position="466"/>
        <end position="493"/>
    </location>
</feature>
<accession>A0A3M0SP56</accession>
<evidence type="ECO:0000256" key="2">
    <source>
        <dbReference type="ARBA" id="ARBA00022971"/>
    </source>
</evidence>
<protein>
    <recommendedName>
        <fullName evidence="8">MobA/MobL protein domain-containing protein</fullName>
    </recommendedName>
</protein>
<dbReference type="AlphaFoldDB" id="A0A3M0SP56"/>
<dbReference type="NCBIfam" id="NF041496">
    <property type="entry name" value="MobQ"/>
    <property type="match status" value="1"/>
</dbReference>
<keyword evidence="3" id="KW-0175">Coiled coil</keyword>
<feature type="domain" description="MobA/MobL protein" evidence="4">
    <location>
        <begin position="28"/>
        <end position="242"/>
    </location>
</feature>
<keyword evidence="2" id="KW-0184">Conjugation</keyword>
<evidence type="ECO:0000256" key="1">
    <source>
        <dbReference type="ARBA" id="ARBA00010873"/>
    </source>
</evidence>
<dbReference type="Proteomes" id="UP000277999">
    <property type="component" value="Unassembled WGS sequence"/>
</dbReference>
<evidence type="ECO:0000313" key="7">
    <source>
        <dbReference type="Proteomes" id="UP000277999"/>
    </source>
</evidence>
<reference evidence="6 7" key="1">
    <citation type="submission" date="2018-10" db="EMBL/GenBank/DDBJ databases">
        <title>Genome-centric metagenomics revealed C2 chemical producing, CO utilizing Clostridium with novel acetogenic gene cluster.</title>
        <authorList>
            <person name="Kang H."/>
            <person name="Park B."/>
            <person name="Choi I.G."/>
            <person name="Chang I.S."/>
        </authorList>
    </citation>
    <scope>NUCLEOTIDE SEQUENCE [LARGE SCALE GENOMIC DNA]</scope>
    <source>
        <strain evidence="6 7">H21-9</strain>
    </source>
</reference>
<dbReference type="Pfam" id="PF18208">
    <property type="entry name" value="NES_C_h"/>
    <property type="match status" value="1"/>
</dbReference>
<evidence type="ECO:0000259" key="4">
    <source>
        <dbReference type="Pfam" id="PF03389"/>
    </source>
</evidence>
<dbReference type="Pfam" id="PF03389">
    <property type="entry name" value="MobA_MobL"/>
    <property type="match status" value="1"/>
</dbReference>